<feature type="transmembrane region" description="Helical" evidence="7">
    <location>
        <begin position="132"/>
        <end position="152"/>
    </location>
</feature>
<dbReference type="InterPro" id="IPR036890">
    <property type="entry name" value="HATPase_C_sf"/>
</dbReference>
<organism evidence="9 10">
    <name type="scientific">Runella rosea</name>
    <dbReference type="NCBI Taxonomy" id="2259595"/>
    <lineage>
        <taxon>Bacteria</taxon>
        <taxon>Pseudomonadati</taxon>
        <taxon>Bacteroidota</taxon>
        <taxon>Cytophagia</taxon>
        <taxon>Cytophagales</taxon>
        <taxon>Spirosomataceae</taxon>
        <taxon>Runella</taxon>
    </lineage>
</organism>
<protein>
    <recommendedName>
        <fullName evidence="2">histidine kinase</fullName>
        <ecNumber evidence="2">2.7.13.3</ecNumber>
    </recommendedName>
</protein>
<feature type="transmembrane region" description="Helical" evidence="7">
    <location>
        <begin position="32"/>
        <end position="53"/>
    </location>
</feature>
<evidence type="ECO:0000256" key="1">
    <source>
        <dbReference type="ARBA" id="ARBA00000085"/>
    </source>
</evidence>
<evidence type="ECO:0000313" key="10">
    <source>
        <dbReference type="Proteomes" id="UP000251993"/>
    </source>
</evidence>
<keyword evidence="10" id="KW-1185">Reference proteome</keyword>
<dbReference type="PRINTS" id="PR00344">
    <property type="entry name" value="BCTRLSENSOR"/>
</dbReference>
<dbReference type="Gene3D" id="3.30.565.10">
    <property type="entry name" value="Histidine kinase-like ATPase, C-terminal domain"/>
    <property type="match status" value="1"/>
</dbReference>
<dbReference type="Gene3D" id="1.10.287.130">
    <property type="match status" value="1"/>
</dbReference>
<feature type="transmembrane region" description="Helical" evidence="7">
    <location>
        <begin position="59"/>
        <end position="78"/>
    </location>
</feature>
<keyword evidence="7" id="KW-0472">Membrane</keyword>
<feature type="transmembrane region" description="Helical" evidence="7">
    <location>
        <begin position="85"/>
        <end position="104"/>
    </location>
</feature>
<evidence type="ECO:0000256" key="5">
    <source>
        <dbReference type="ARBA" id="ARBA00022777"/>
    </source>
</evidence>
<reference evidence="9 10" key="1">
    <citation type="submission" date="2018-07" db="EMBL/GenBank/DDBJ databases">
        <title>Genome sequencing of Runella.</title>
        <authorList>
            <person name="Baek M.-G."/>
            <person name="Yi H."/>
        </authorList>
    </citation>
    <scope>NUCLEOTIDE SEQUENCE [LARGE SCALE GENOMIC DNA]</scope>
    <source>
        <strain evidence="9 10">HYN0085</strain>
    </source>
</reference>
<keyword evidence="7" id="KW-1133">Transmembrane helix</keyword>
<keyword evidence="7" id="KW-0812">Transmembrane</keyword>
<dbReference type="SMART" id="SM00387">
    <property type="entry name" value="HATPase_c"/>
    <property type="match status" value="1"/>
</dbReference>
<dbReference type="SMART" id="SM00388">
    <property type="entry name" value="HisKA"/>
    <property type="match status" value="1"/>
</dbReference>
<dbReference type="PROSITE" id="PS50109">
    <property type="entry name" value="HIS_KIN"/>
    <property type="match status" value="1"/>
</dbReference>
<dbReference type="Proteomes" id="UP000251993">
    <property type="component" value="Chromosome"/>
</dbReference>
<sequence>MNIVMKNLSWENLCSTGIHPNLSPLDEQRIRLCNVLNICCLVLQLILSLMDFFWGDGAIMVILMVVFAIINLPLYLMLKAYHYRVCFIYIFVVTHVILMAVAVFNQNLGKIDDLQIVVVGLSAMGMVLFDRYLQVAAIVFNVTVYWVIVLIIKDVSRDWTYGNYYSVIVNFTVCYFFICVCVYFNKSNFRQFQALLIRRNEQLSQQTADLQEINQYKDQLFAVISHDLRSPLYHLQSTIRRLNEGHLSVDQSKQIINEIDFKTKDVSLLLSNLLNWANLQLSGYKSVIVEIPIREVVEEAILFQKEEINAKQMQVLNQVPAITIGWGDENHLQLILRNLLSNAVKFSFPAGRIIIEAEEKSDKTVISIQDTGMGIGPEALEMVLMGASRLSTLGTNGEKGNGMGLWISREFIRKNGGELWATSRAGEGSTFYFTVPNRKF</sequence>
<dbReference type="AlphaFoldDB" id="A0A344TCJ6"/>
<dbReference type="EMBL" id="CP030850">
    <property type="protein sequence ID" value="AXE16367.1"/>
    <property type="molecule type" value="Genomic_DNA"/>
</dbReference>
<evidence type="ECO:0000313" key="9">
    <source>
        <dbReference type="EMBL" id="AXE16367.1"/>
    </source>
</evidence>
<dbReference type="InterPro" id="IPR004358">
    <property type="entry name" value="Sig_transdc_His_kin-like_C"/>
</dbReference>
<dbReference type="SUPFAM" id="SSF47384">
    <property type="entry name" value="Homodimeric domain of signal transducing histidine kinase"/>
    <property type="match status" value="1"/>
</dbReference>
<evidence type="ECO:0000259" key="8">
    <source>
        <dbReference type="PROSITE" id="PS50109"/>
    </source>
</evidence>
<dbReference type="KEGG" id="run:DR864_00820"/>
<dbReference type="InterPro" id="IPR036097">
    <property type="entry name" value="HisK_dim/P_sf"/>
</dbReference>
<dbReference type="InterPro" id="IPR003661">
    <property type="entry name" value="HisK_dim/P_dom"/>
</dbReference>
<accession>A0A344TCJ6</accession>
<evidence type="ECO:0000256" key="2">
    <source>
        <dbReference type="ARBA" id="ARBA00012438"/>
    </source>
</evidence>
<keyword evidence="3" id="KW-0597">Phosphoprotein</keyword>
<dbReference type="Pfam" id="PF02518">
    <property type="entry name" value="HATPase_c"/>
    <property type="match status" value="1"/>
</dbReference>
<evidence type="ECO:0000256" key="6">
    <source>
        <dbReference type="ARBA" id="ARBA00023012"/>
    </source>
</evidence>
<dbReference type="SUPFAM" id="SSF55874">
    <property type="entry name" value="ATPase domain of HSP90 chaperone/DNA topoisomerase II/histidine kinase"/>
    <property type="match status" value="1"/>
</dbReference>
<dbReference type="GO" id="GO:0000155">
    <property type="term" value="F:phosphorelay sensor kinase activity"/>
    <property type="evidence" value="ECO:0007669"/>
    <property type="project" value="InterPro"/>
</dbReference>
<keyword evidence="5" id="KW-0418">Kinase</keyword>
<dbReference type="Pfam" id="PF00512">
    <property type="entry name" value="HisKA"/>
    <property type="match status" value="1"/>
</dbReference>
<dbReference type="PANTHER" id="PTHR43711:SF31">
    <property type="entry name" value="HISTIDINE KINASE"/>
    <property type="match status" value="1"/>
</dbReference>
<comment type="catalytic activity">
    <reaction evidence="1">
        <text>ATP + protein L-histidine = ADP + protein N-phospho-L-histidine.</text>
        <dbReference type="EC" id="2.7.13.3"/>
    </reaction>
</comment>
<proteinExistence type="predicted"/>
<dbReference type="EC" id="2.7.13.3" evidence="2"/>
<dbReference type="OrthoDB" id="9810447at2"/>
<gene>
    <name evidence="9" type="ORF">DR864_00820</name>
</gene>
<dbReference type="PANTHER" id="PTHR43711">
    <property type="entry name" value="TWO-COMPONENT HISTIDINE KINASE"/>
    <property type="match status" value="1"/>
</dbReference>
<evidence type="ECO:0000256" key="4">
    <source>
        <dbReference type="ARBA" id="ARBA00022679"/>
    </source>
</evidence>
<feature type="domain" description="Histidine kinase" evidence="8">
    <location>
        <begin position="223"/>
        <end position="439"/>
    </location>
</feature>
<dbReference type="InterPro" id="IPR003594">
    <property type="entry name" value="HATPase_dom"/>
</dbReference>
<keyword evidence="4" id="KW-0808">Transferase</keyword>
<evidence type="ECO:0000256" key="7">
    <source>
        <dbReference type="SAM" id="Phobius"/>
    </source>
</evidence>
<name>A0A344TCJ6_9BACT</name>
<dbReference type="CDD" id="cd00082">
    <property type="entry name" value="HisKA"/>
    <property type="match status" value="1"/>
</dbReference>
<feature type="transmembrane region" description="Helical" evidence="7">
    <location>
        <begin position="164"/>
        <end position="185"/>
    </location>
</feature>
<evidence type="ECO:0000256" key="3">
    <source>
        <dbReference type="ARBA" id="ARBA00022553"/>
    </source>
</evidence>
<keyword evidence="6" id="KW-0902">Two-component regulatory system</keyword>
<dbReference type="InterPro" id="IPR005467">
    <property type="entry name" value="His_kinase_dom"/>
</dbReference>
<dbReference type="InterPro" id="IPR050736">
    <property type="entry name" value="Sensor_HK_Regulatory"/>
</dbReference>